<comment type="caution">
    <text evidence="2">The sequence shown here is derived from an EMBL/GenBank/DDBJ whole genome shotgun (WGS) entry which is preliminary data.</text>
</comment>
<feature type="compositionally biased region" description="Basic and acidic residues" evidence="1">
    <location>
        <begin position="469"/>
        <end position="484"/>
    </location>
</feature>
<dbReference type="OrthoDB" id="309868at2759"/>
<accession>A0A8S1NIT3</accession>
<dbReference type="Proteomes" id="UP000692954">
    <property type="component" value="Unassembled WGS sequence"/>
</dbReference>
<feature type="compositionally biased region" description="Basic and acidic residues" evidence="1">
    <location>
        <begin position="453"/>
        <end position="462"/>
    </location>
</feature>
<organism evidence="2 3">
    <name type="scientific">Paramecium sonneborni</name>
    <dbReference type="NCBI Taxonomy" id="65129"/>
    <lineage>
        <taxon>Eukaryota</taxon>
        <taxon>Sar</taxon>
        <taxon>Alveolata</taxon>
        <taxon>Ciliophora</taxon>
        <taxon>Intramacronucleata</taxon>
        <taxon>Oligohymenophorea</taxon>
        <taxon>Peniculida</taxon>
        <taxon>Parameciidae</taxon>
        <taxon>Paramecium</taxon>
    </lineage>
</organism>
<evidence type="ECO:0000313" key="3">
    <source>
        <dbReference type="Proteomes" id="UP000692954"/>
    </source>
</evidence>
<feature type="region of interest" description="Disordered" evidence="1">
    <location>
        <begin position="453"/>
        <end position="484"/>
    </location>
</feature>
<dbReference type="EMBL" id="CAJJDN010000060">
    <property type="protein sequence ID" value="CAD8093047.1"/>
    <property type="molecule type" value="Genomic_DNA"/>
</dbReference>
<gene>
    <name evidence="2" type="ORF">PSON_ATCC_30995.1.T0600068</name>
</gene>
<keyword evidence="3" id="KW-1185">Reference proteome</keyword>
<sequence length="537" mass="65036">MNKNNINQFSQNQPADFILEHLNATCEFGEQFEKIKKYNVEKQLLMSITLKEGLVAEQSKTKDLIMRLYETLPIICERQIKQAEKKFQNFIIPIAFLLQFQCDEITKNQICVPFKIHNQDKLILNPQFCDFLTYLERFIYEKWQQNEIKQIDANEYYVILLLWRLRENLNELYQNLAQFEIILFPKQYNFAVIKIQQGTQTIYFHSESHRLQFLKQNSKFHQKSTAISDALLNEKLKELEVNLFDVYLEDIIRNKGKKIDKNERKNKEQKQKFDKELIRKRKQYYKIVDKKCFQVCARNFVNGQSILCLKGEIKNDLNHSLKFEIDKNPKCECGREFDIHFCDTLVIDIDFRDFIDQLILELLYDQNLDYRIYLIPLYLRIEMDQYKNQFIVVYFKDKQNNMVQIKKLLFKARNYNYDINLIGEKQVNQDDLFGGLDVYDYPDNEFQIINTQEKEDDQKQQDDQQQIFDKQEKKNEQKQKDDEFQIIDTQEKKNEQKQQDDELKIIDVQEKENEQKQQNEVLSFEKQYIFTPSQYKY</sequence>
<reference evidence="2" key="1">
    <citation type="submission" date="2021-01" db="EMBL/GenBank/DDBJ databases">
        <authorList>
            <consortium name="Genoscope - CEA"/>
            <person name="William W."/>
        </authorList>
    </citation>
    <scope>NUCLEOTIDE SEQUENCE</scope>
</reference>
<name>A0A8S1NIT3_9CILI</name>
<protein>
    <submittedName>
        <fullName evidence="2">Uncharacterized protein</fullName>
    </submittedName>
</protein>
<proteinExistence type="predicted"/>
<evidence type="ECO:0000313" key="2">
    <source>
        <dbReference type="EMBL" id="CAD8093047.1"/>
    </source>
</evidence>
<dbReference type="AlphaFoldDB" id="A0A8S1NIT3"/>
<evidence type="ECO:0000256" key="1">
    <source>
        <dbReference type="SAM" id="MobiDB-lite"/>
    </source>
</evidence>